<comment type="similarity">
    <text evidence="1">Belongs to the UPF0310 family.</text>
</comment>
<comment type="caution">
    <text evidence="3">The sequence shown here is derived from an EMBL/GenBank/DDBJ whole genome shotgun (WGS) entry which is preliminary data.</text>
</comment>
<reference evidence="3 4" key="1">
    <citation type="journal article" date="2019" name="Microorganisms">
        <title>Systematic Affiliation and Genome Analysis of Subtercola vilae DB165(T) with Particular Emphasis on Cold Adaptation of an Isolate from a High-Altitude Cold Volcano Lake.</title>
        <authorList>
            <person name="Villalobos A.S."/>
            <person name="Wiese J."/>
            <person name="Imhoff J.F."/>
            <person name="Dorador C."/>
            <person name="Keller A."/>
            <person name="Hentschel U."/>
        </authorList>
    </citation>
    <scope>NUCLEOTIDE SEQUENCE [LARGE SCALE GENOMIC DNA]</scope>
    <source>
        <strain evidence="3 4">DB165</strain>
    </source>
</reference>
<organism evidence="3 4">
    <name type="scientific">Subtercola vilae</name>
    <dbReference type="NCBI Taxonomy" id="2056433"/>
    <lineage>
        <taxon>Bacteria</taxon>
        <taxon>Bacillati</taxon>
        <taxon>Actinomycetota</taxon>
        <taxon>Actinomycetes</taxon>
        <taxon>Micrococcales</taxon>
        <taxon>Microbacteriaceae</taxon>
        <taxon>Subtercola</taxon>
    </lineage>
</organism>
<accession>A0A4T2C0Z3</accession>
<dbReference type="OrthoDB" id="9793567at2"/>
<dbReference type="Pfam" id="PF01878">
    <property type="entry name" value="EVE"/>
    <property type="match status" value="1"/>
</dbReference>
<dbReference type="CDD" id="cd21132">
    <property type="entry name" value="EVE-like"/>
    <property type="match status" value="1"/>
</dbReference>
<keyword evidence="4" id="KW-1185">Reference proteome</keyword>
<dbReference type="AlphaFoldDB" id="A0A4T2C0Z3"/>
<dbReference type="RefSeq" id="WP_136642267.1">
    <property type="nucleotide sequence ID" value="NZ_QYRT01000018.1"/>
</dbReference>
<sequence length="146" mass="16219">MTGPERQFWINTVSLDHVEGAAAGGFTQADHGANTRLRRPRVGDGMIFYSPRTALHGGSPVQQFTAIAIIIGEEPYQAIVSDDFHPWRLAARFEPCRRVDAKPLVSQLSFIPDPSHWGFPFRRGLFTIPEADYRTITTAMEVAPPA</sequence>
<evidence type="ECO:0000259" key="2">
    <source>
        <dbReference type="Pfam" id="PF01878"/>
    </source>
</evidence>
<dbReference type="HAMAP" id="MF_00771">
    <property type="entry name" value="UPF0310"/>
    <property type="match status" value="1"/>
</dbReference>
<evidence type="ECO:0000313" key="4">
    <source>
        <dbReference type="Proteomes" id="UP000306192"/>
    </source>
</evidence>
<gene>
    <name evidence="3" type="ORF">D4765_10595</name>
</gene>
<protein>
    <recommendedName>
        <fullName evidence="1">UPF0310 protein D4765_10595</fullName>
    </recommendedName>
</protein>
<dbReference type="Gene3D" id="3.10.590.10">
    <property type="entry name" value="ph1033 like domains"/>
    <property type="match status" value="1"/>
</dbReference>
<evidence type="ECO:0000256" key="1">
    <source>
        <dbReference type="HAMAP-Rule" id="MF_00771"/>
    </source>
</evidence>
<feature type="domain" description="EVE" evidence="2">
    <location>
        <begin position="12"/>
        <end position="138"/>
    </location>
</feature>
<dbReference type="Proteomes" id="UP000306192">
    <property type="component" value="Unassembled WGS sequence"/>
</dbReference>
<dbReference type="InterPro" id="IPR015947">
    <property type="entry name" value="PUA-like_sf"/>
</dbReference>
<dbReference type="SUPFAM" id="SSF88697">
    <property type="entry name" value="PUA domain-like"/>
    <property type="match status" value="1"/>
</dbReference>
<proteinExistence type="inferred from homology"/>
<dbReference type="InterPro" id="IPR022996">
    <property type="entry name" value="UPF0310"/>
</dbReference>
<name>A0A4T2C0Z3_9MICO</name>
<evidence type="ECO:0000313" key="3">
    <source>
        <dbReference type="EMBL" id="TIH35638.1"/>
    </source>
</evidence>
<dbReference type="EMBL" id="QYRT01000018">
    <property type="protein sequence ID" value="TIH35638.1"/>
    <property type="molecule type" value="Genomic_DNA"/>
</dbReference>
<dbReference type="InterPro" id="IPR002740">
    <property type="entry name" value="EVE_domain"/>
</dbReference>